<dbReference type="EC" id="3.5.4.3" evidence="3 7"/>
<dbReference type="Gene3D" id="2.30.40.10">
    <property type="entry name" value="Urease, subunit C, domain 1"/>
    <property type="match status" value="1"/>
</dbReference>
<comment type="cofactor">
    <cofactor evidence="8">
        <name>Zn(2+)</name>
        <dbReference type="ChEBI" id="CHEBI:29105"/>
    </cofactor>
    <text evidence="8">Binds 1 zinc ion per subunit.</text>
</comment>
<dbReference type="InterPro" id="IPR006680">
    <property type="entry name" value="Amidohydro-rel"/>
</dbReference>
<evidence type="ECO:0000259" key="9">
    <source>
        <dbReference type="Pfam" id="PF01979"/>
    </source>
</evidence>
<evidence type="ECO:0000256" key="4">
    <source>
        <dbReference type="ARBA" id="ARBA00022723"/>
    </source>
</evidence>
<feature type="domain" description="Amidohydrolase-related" evidence="9">
    <location>
        <begin position="73"/>
        <end position="452"/>
    </location>
</feature>
<dbReference type="PANTHER" id="PTHR11271">
    <property type="entry name" value="GUANINE DEAMINASE"/>
    <property type="match status" value="1"/>
</dbReference>
<keyword evidence="5 8" id="KW-0378">Hydrolase</keyword>
<dbReference type="Proteomes" id="UP000183039">
    <property type="component" value="Unassembled WGS sequence"/>
</dbReference>
<evidence type="ECO:0000256" key="8">
    <source>
        <dbReference type="RuleBase" id="RU366009"/>
    </source>
</evidence>
<evidence type="ECO:0000313" key="13">
    <source>
        <dbReference type="Proteomes" id="UP000183039"/>
    </source>
</evidence>
<dbReference type="GO" id="GO:0006147">
    <property type="term" value="P:guanine catabolic process"/>
    <property type="evidence" value="ECO:0007669"/>
    <property type="project" value="UniProtKB-UniRule"/>
</dbReference>
<gene>
    <name evidence="10" type="ORF">ATZ33_05365</name>
    <name evidence="11" type="ORF">RV15_GL002617</name>
</gene>
<keyword evidence="4 8" id="KW-0479">Metal-binding</keyword>
<protein>
    <recommendedName>
        <fullName evidence="3 7">Guanine deaminase</fullName>
        <shortName evidence="8">Guanase</shortName>
        <ecNumber evidence="3 7">3.5.4.3</ecNumber>
    </recommendedName>
    <alternativeName>
        <fullName evidence="8">Guanine aminohydrolase</fullName>
    </alternativeName>
</protein>
<proteinExistence type="inferred from homology"/>
<dbReference type="SUPFAM" id="SSF51556">
    <property type="entry name" value="Metallo-dependent hydrolases"/>
    <property type="match status" value="1"/>
</dbReference>
<comment type="function">
    <text evidence="8">Catalyzes the hydrolytic deamination of guanine, producing xanthine and ammonia.</text>
</comment>
<comment type="similarity">
    <text evidence="2 8">Belongs to the metallo-dependent hydrolases superfamily. ATZ/TRZ family.</text>
</comment>
<keyword evidence="6 8" id="KW-0862">Zinc</keyword>
<evidence type="ECO:0000256" key="5">
    <source>
        <dbReference type="ARBA" id="ARBA00022801"/>
    </source>
</evidence>
<evidence type="ECO:0000313" key="11">
    <source>
        <dbReference type="EMBL" id="OJG85213.1"/>
    </source>
</evidence>
<dbReference type="GO" id="GO:0008892">
    <property type="term" value="F:guanine deaminase activity"/>
    <property type="evidence" value="ECO:0007669"/>
    <property type="project" value="UniProtKB-UniRule"/>
</dbReference>
<comment type="catalytic activity">
    <reaction evidence="8">
        <text>guanine + H2O + H(+) = xanthine + NH4(+)</text>
        <dbReference type="Rhea" id="RHEA:14665"/>
        <dbReference type="ChEBI" id="CHEBI:15377"/>
        <dbReference type="ChEBI" id="CHEBI:15378"/>
        <dbReference type="ChEBI" id="CHEBI:16235"/>
        <dbReference type="ChEBI" id="CHEBI:17712"/>
        <dbReference type="ChEBI" id="CHEBI:28938"/>
        <dbReference type="EC" id="3.5.4.3"/>
    </reaction>
</comment>
<dbReference type="InterPro" id="IPR014311">
    <property type="entry name" value="Guanine_deaminase"/>
</dbReference>
<evidence type="ECO:0000256" key="3">
    <source>
        <dbReference type="ARBA" id="ARBA00012781"/>
    </source>
</evidence>
<evidence type="ECO:0000256" key="1">
    <source>
        <dbReference type="ARBA" id="ARBA00004984"/>
    </source>
</evidence>
<keyword evidence="12" id="KW-1185">Reference proteome</keyword>
<dbReference type="GO" id="GO:0008270">
    <property type="term" value="F:zinc ion binding"/>
    <property type="evidence" value="ECO:0007669"/>
    <property type="project" value="UniProtKB-UniRule"/>
</dbReference>
<dbReference type="PANTHER" id="PTHR11271:SF6">
    <property type="entry name" value="GUANINE DEAMINASE"/>
    <property type="match status" value="1"/>
</dbReference>
<sequence>MRGVFILFKLVVKGTAFSSIDSKNVKVFENSLFCISEAGMIAKIISPDQEEYEATIQEYTSKNKFQELAHDQYILPGFIDLHIHAPQWAQAGTALDLPLYEWLNTYTFPLEAKFSDVQFAEQVYSDLVSQLIKNGTTTALYFATVHREASLRLAEICSEKGQRGLVGKVVMDDQEQNPEYYRDASATTALVETELFIQEVLELNKQTPQGVYPVVTPRFIPSCTDDSLKGLGALATKYDIHIQSHCSESDWAHTFVQERFGKNDAYALNDFGLITEKSVMAHCGFLSDDDMKLFAEKGTAVAHCPISNAYFGNAVTPIARLLNDYQVETGLGSDISGGFSPSLFDNIRQAVMSSRMLNDGVDKDCCGEKRGVSGSSITLNEAFYLATAGGGESLSLPIGKLAVDYIWDVQIVNTKELPLFSDEEPLLTIFQKILYLTRPESIDEVWIQGKKVHDKNKKELEVQE</sequence>
<dbReference type="KEGG" id="ess:ATZ33_05365"/>
<evidence type="ECO:0000256" key="7">
    <source>
        <dbReference type="NCBIfam" id="TIGR02967"/>
    </source>
</evidence>
<evidence type="ECO:0000256" key="2">
    <source>
        <dbReference type="ARBA" id="ARBA00006745"/>
    </source>
</evidence>
<dbReference type="EMBL" id="CP013614">
    <property type="protein sequence ID" value="ALS00816.1"/>
    <property type="molecule type" value="Genomic_DNA"/>
</dbReference>
<dbReference type="NCBIfam" id="TIGR02967">
    <property type="entry name" value="guan_deamin"/>
    <property type="match status" value="1"/>
</dbReference>
<reference evidence="11 13" key="1">
    <citation type="submission" date="2014-12" db="EMBL/GenBank/DDBJ databases">
        <title>Draft genome sequences of 29 type strains of Enterococci.</title>
        <authorList>
            <person name="Zhong Z."/>
            <person name="Sun Z."/>
            <person name="Liu W."/>
            <person name="Zhang W."/>
            <person name="Zhang H."/>
        </authorList>
    </citation>
    <scope>NUCLEOTIDE SEQUENCE [LARGE SCALE GENOMIC DNA]</scope>
    <source>
        <strain evidence="11 13">DSM 22801</strain>
    </source>
</reference>
<dbReference type="Proteomes" id="UP000065511">
    <property type="component" value="Chromosome"/>
</dbReference>
<comment type="pathway">
    <text evidence="1 8">Purine metabolism; guanine degradation; xanthine from guanine: step 1/1.</text>
</comment>
<dbReference type="InterPro" id="IPR032466">
    <property type="entry name" value="Metal_Hydrolase"/>
</dbReference>
<dbReference type="GO" id="GO:0005829">
    <property type="term" value="C:cytosol"/>
    <property type="evidence" value="ECO:0007669"/>
    <property type="project" value="TreeGrafter"/>
</dbReference>
<accession>A0A0S3K923</accession>
<reference evidence="10 12" key="2">
    <citation type="submission" date="2015-12" db="EMBL/GenBank/DDBJ databases">
        <authorList>
            <person name="Lauer A."/>
            <person name="Humrighouse B."/>
            <person name="Loparev V."/>
            <person name="Shewmaker P.L."/>
            <person name="Whitney A.M."/>
            <person name="McLaughlin R.W."/>
        </authorList>
    </citation>
    <scope>NUCLEOTIDE SEQUENCE [LARGE SCALE GENOMIC DNA]</scope>
    <source>
        <strain evidence="10 12">LMG 23085</strain>
    </source>
</reference>
<name>A0A0S3K923_9ENTE</name>
<dbReference type="InterPro" id="IPR051607">
    <property type="entry name" value="Metallo-dep_hydrolases"/>
</dbReference>
<dbReference type="AlphaFoldDB" id="A0A0S3K923"/>
<dbReference type="InterPro" id="IPR011059">
    <property type="entry name" value="Metal-dep_hydrolase_composite"/>
</dbReference>
<dbReference type="SUPFAM" id="SSF51338">
    <property type="entry name" value="Composite domain of metallo-dependent hydrolases"/>
    <property type="match status" value="1"/>
</dbReference>
<evidence type="ECO:0000313" key="10">
    <source>
        <dbReference type="EMBL" id="ALS00816.1"/>
    </source>
</evidence>
<evidence type="ECO:0000313" key="12">
    <source>
        <dbReference type="Proteomes" id="UP000065511"/>
    </source>
</evidence>
<dbReference type="Pfam" id="PF01979">
    <property type="entry name" value="Amidohydro_1"/>
    <property type="match status" value="1"/>
</dbReference>
<evidence type="ECO:0000256" key="6">
    <source>
        <dbReference type="ARBA" id="ARBA00022833"/>
    </source>
</evidence>
<dbReference type="Gene3D" id="3.20.20.140">
    <property type="entry name" value="Metal-dependent hydrolases"/>
    <property type="match status" value="1"/>
</dbReference>
<dbReference type="EMBL" id="JXLC01000039">
    <property type="protein sequence ID" value="OJG85213.1"/>
    <property type="molecule type" value="Genomic_DNA"/>
</dbReference>
<organism evidence="11 13">
    <name type="scientific">Enterococcus silesiacus</name>
    <dbReference type="NCBI Taxonomy" id="332949"/>
    <lineage>
        <taxon>Bacteria</taxon>
        <taxon>Bacillati</taxon>
        <taxon>Bacillota</taxon>
        <taxon>Bacilli</taxon>
        <taxon>Lactobacillales</taxon>
        <taxon>Enterococcaceae</taxon>
        <taxon>Enterococcus</taxon>
    </lineage>
</organism>